<keyword evidence="1" id="KW-0677">Repeat</keyword>
<dbReference type="PROSITE" id="PS50084">
    <property type="entry name" value="KH_TYPE_1"/>
    <property type="match status" value="3"/>
</dbReference>
<dbReference type="Gramene" id="OE9A025685T1">
    <property type="protein sequence ID" value="OE9A025685C1"/>
    <property type="gene ID" value="OE9A025685"/>
</dbReference>
<keyword evidence="2" id="KW-0694">RNA-binding</keyword>
<reference evidence="5 6" key="1">
    <citation type="submission" date="2019-12" db="EMBL/GenBank/DDBJ databases">
        <authorList>
            <person name="Alioto T."/>
            <person name="Alioto T."/>
            <person name="Gomez Garrido J."/>
        </authorList>
    </citation>
    <scope>NUCLEOTIDE SEQUENCE [LARGE SCALE GENOMIC DNA]</scope>
</reference>
<evidence type="ECO:0000259" key="4">
    <source>
        <dbReference type="SMART" id="SM00322"/>
    </source>
</evidence>
<evidence type="ECO:0000313" key="5">
    <source>
        <dbReference type="EMBL" id="CAA2959792.1"/>
    </source>
</evidence>
<comment type="caution">
    <text evidence="5">The sequence shown here is derived from an EMBL/GenBank/DDBJ whole genome shotgun (WGS) entry which is preliminary data.</text>
</comment>
<sequence>MWRSSFKRLCHDSDQTLDSRTEPRYNNSVVGRGGLSSAPRHHRGSSAGGGRAEGTSYRILCQEVNVGSVIERSGSVINAIERTGAWINVHELIPGDEERIIEVFDTRRQDLDRPIPEFYPAQEALFLIHDRILEIDGRNVGSGDHVDLESGPWGCGGNGNRMKTRLVVQRMHVGSLIGRGGTVMERMKIKTHTHIRVLPTNRHSPRCVATSEEIVQVVGYKNAVKHAIRIISTLLRESQLHYGNHFHYRLNSHLHLSSTSDALIPHMNSRARRSSVEGSNLGSESSSVSMRNITFSHSYGDVFESGPAPAQNAHSFSGEGIVFRILCPADKVDSLVGESDGIVDLLQNKVGVDVKVSDPVDGIDEHVIIISSDEILPEMRKMTGANKEILPREDVQLGISGSYEVVQIIGKIAAAREALVEVTSRLRSYISQELLKKDLAPPSVSFTSPMMGVVIPEADSSKKINCLETHTGNSPVISTQQNIPTAEATQHMIDVRGSKNAIAKLDNSKFHEDTPIALNRLSVPVVNKSMLEVVIPTSVASKLVTESSNKFTVISHLSGADVESIEDRPDVTGKIVQITGDTTEQSKRAHILLQGFILTAAEDSPKVNGDLHGST</sequence>
<protein>
    <submittedName>
        <fullName evidence="5">RNA-binding KH domain-containing RCF3</fullName>
    </submittedName>
</protein>
<evidence type="ECO:0000313" key="6">
    <source>
        <dbReference type="Proteomes" id="UP000594638"/>
    </source>
</evidence>
<accession>A0A8S0Q0S8</accession>
<evidence type="ECO:0000256" key="1">
    <source>
        <dbReference type="ARBA" id="ARBA00022737"/>
    </source>
</evidence>
<dbReference type="InterPro" id="IPR004087">
    <property type="entry name" value="KH_dom"/>
</dbReference>
<feature type="domain" description="K Homology" evidence="4">
    <location>
        <begin position="319"/>
        <end position="427"/>
    </location>
</feature>
<dbReference type="Pfam" id="PF00013">
    <property type="entry name" value="KH_1"/>
    <property type="match status" value="2"/>
</dbReference>
<dbReference type="Gene3D" id="3.30.1370.10">
    <property type="entry name" value="K Homology domain, type 1"/>
    <property type="match status" value="3"/>
</dbReference>
<feature type="domain" description="K Homology" evidence="4">
    <location>
        <begin position="53"/>
        <end position="133"/>
    </location>
</feature>
<evidence type="ECO:0000256" key="2">
    <source>
        <dbReference type="PROSITE-ProRule" id="PRU00117"/>
    </source>
</evidence>
<proteinExistence type="predicted"/>
<evidence type="ECO:0000256" key="3">
    <source>
        <dbReference type="SAM" id="MobiDB-lite"/>
    </source>
</evidence>
<dbReference type="EMBL" id="CACTIH010000346">
    <property type="protein sequence ID" value="CAA2959792.1"/>
    <property type="molecule type" value="Genomic_DNA"/>
</dbReference>
<keyword evidence="6" id="KW-1185">Reference proteome</keyword>
<dbReference type="InterPro" id="IPR036612">
    <property type="entry name" value="KH_dom_type_1_sf"/>
</dbReference>
<dbReference type="OrthoDB" id="277832at2759"/>
<dbReference type="AlphaFoldDB" id="A0A8S0Q0S8"/>
<dbReference type="Proteomes" id="UP000594638">
    <property type="component" value="Unassembled WGS sequence"/>
</dbReference>
<name>A0A8S0Q0S8_OLEEU</name>
<dbReference type="SMART" id="SM00322">
    <property type="entry name" value="KH"/>
    <property type="match status" value="3"/>
</dbReference>
<dbReference type="GO" id="GO:0003723">
    <property type="term" value="F:RNA binding"/>
    <property type="evidence" value="ECO:0007669"/>
    <property type="project" value="UniProtKB-UniRule"/>
</dbReference>
<dbReference type="SUPFAM" id="SSF54791">
    <property type="entry name" value="Eukaryotic type KH-domain (KH-domain type I)"/>
    <property type="match status" value="2"/>
</dbReference>
<dbReference type="PANTHER" id="PTHR10288">
    <property type="entry name" value="KH DOMAIN CONTAINING RNA BINDING PROTEIN"/>
    <property type="match status" value="1"/>
</dbReference>
<gene>
    <name evidence="5" type="ORF">OLEA9_A025685</name>
</gene>
<dbReference type="InterPro" id="IPR004088">
    <property type="entry name" value="KH_dom_type_1"/>
</dbReference>
<feature type="region of interest" description="Disordered" evidence="3">
    <location>
        <begin position="16"/>
        <end position="52"/>
    </location>
</feature>
<organism evidence="5 6">
    <name type="scientific">Olea europaea subsp. europaea</name>
    <dbReference type="NCBI Taxonomy" id="158383"/>
    <lineage>
        <taxon>Eukaryota</taxon>
        <taxon>Viridiplantae</taxon>
        <taxon>Streptophyta</taxon>
        <taxon>Embryophyta</taxon>
        <taxon>Tracheophyta</taxon>
        <taxon>Spermatophyta</taxon>
        <taxon>Magnoliopsida</taxon>
        <taxon>eudicotyledons</taxon>
        <taxon>Gunneridae</taxon>
        <taxon>Pentapetalae</taxon>
        <taxon>asterids</taxon>
        <taxon>lamiids</taxon>
        <taxon>Lamiales</taxon>
        <taxon>Oleaceae</taxon>
        <taxon>Oleeae</taxon>
        <taxon>Olea</taxon>
    </lineage>
</organism>
<feature type="domain" description="K Homology" evidence="4">
    <location>
        <begin position="160"/>
        <end position="236"/>
    </location>
</feature>